<dbReference type="InterPro" id="IPR000383">
    <property type="entry name" value="Xaa-Pro-like_dom"/>
</dbReference>
<feature type="domain" description="Xaa-Pro dipeptidyl-peptidase C-terminal" evidence="3">
    <location>
        <begin position="334"/>
        <end position="586"/>
    </location>
</feature>
<dbReference type="InterPro" id="IPR013736">
    <property type="entry name" value="Xaa-Pro_dipept_C"/>
</dbReference>
<protein>
    <submittedName>
        <fullName evidence="4">CocE/NonD family hydrolase</fullName>
    </submittedName>
</protein>
<dbReference type="KEGG" id="haj:DU500_01605"/>
<accession>A0A345DZ51</accession>
<dbReference type="NCBIfam" id="TIGR00976">
    <property type="entry name" value="CocE_NonD"/>
    <property type="match status" value="1"/>
</dbReference>
<dbReference type="InterPro" id="IPR005674">
    <property type="entry name" value="CocE/Ser_esterase"/>
</dbReference>
<dbReference type="InterPro" id="IPR029058">
    <property type="entry name" value="AB_hydrolase_fold"/>
</dbReference>
<dbReference type="GO" id="GO:0008239">
    <property type="term" value="F:dipeptidyl-peptidase activity"/>
    <property type="evidence" value="ECO:0007669"/>
    <property type="project" value="InterPro"/>
</dbReference>
<feature type="region of interest" description="Disordered" evidence="2">
    <location>
        <begin position="388"/>
        <end position="431"/>
    </location>
</feature>
<dbReference type="SUPFAM" id="SSF49785">
    <property type="entry name" value="Galactose-binding domain-like"/>
    <property type="match status" value="1"/>
</dbReference>
<dbReference type="Proteomes" id="UP000253273">
    <property type="component" value="Chromosome"/>
</dbReference>
<dbReference type="InterPro" id="IPR050585">
    <property type="entry name" value="Xaa-Pro_dipeptidyl-ppase/CocE"/>
</dbReference>
<dbReference type="Gene3D" id="1.10.3020.10">
    <property type="entry name" value="alpha-amino acid ester hydrolase ( Helical cap domain)"/>
    <property type="match status" value="1"/>
</dbReference>
<dbReference type="Gene3D" id="2.60.120.260">
    <property type="entry name" value="Galactose-binding domain-like"/>
    <property type="match status" value="1"/>
</dbReference>
<keyword evidence="1 4" id="KW-0378">Hydrolase</keyword>
<dbReference type="RefSeq" id="WP_114584374.1">
    <property type="nucleotide sequence ID" value="NZ_CP031150.1"/>
</dbReference>
<dbReference type="OrthoDB" id="189882at2157"/>
<dbReference type="Gene3D" id="3.40.50.1820">
    <property type="entry name" value="alpha/beta hydrolase"/>
    <property type="match status" value="1"/>
</dbReference>
<gene>
    <name evidence="4" type="ORF">DU500_01605</name>
</gene>
<dbReference type="SMART" id="SM00939">
    <property type="entry name" value="PepX_C"/>
    <property type="match status" value="1"/>
</dbReference>
<sequence>MPPDEPTAAYRTDDYTHEAPDGTHLAIRVFRPTEANAPFPTLLQRTPYGRPETPEDLGVAARAIDAGYAVAYEDTRGRGDSGGAFEPWIHEAADGAATVEWLADRPWSTGRVGTYGGSSPGQVQVLAALERPEGLAAIAPMFAPSDLHRADFFQDGAMNAQATLTWSFDAVAADTVDRLHAAGRLDDSTAEAAHDAIESATDELLETATTRPLIDLPAAVFADVDLPADVAPADLVPHWDAWLSRPTYDDFWRSFDPEPDYGRIEVPGLHVTGWYELCQSGTLANYRGLRDRSSAPQHLVVGPWTHGDTSGEAGDLNFGTDASADAYGVWETHLAFFDTYVRGRPRPPFDDGRLVETFRTELGGGGWERHDDWPPAAAERERWFLRSSGTAATDGGRLTRDPPPKFESPDRWTHDPTDPVPTRGGPLCCGDVDDGPYDRRAVERRDDVCTYTTPPLSSALELAGPVRADLTLATDAPDADAVATLVHVADEGTYPITSGIRRLRYRRGRDREVPVPDDPVRVAVDMWDTHYRVPAGDRLGLEVASSDAPRFDPHPGTGRPWRATEEDVRPAAQTLFHELDRESTLTVTRAR</sequence>
<reference evidence="4 5" key="1">
    <citation type="submission" date="2018-07" db="EMBL/GenBank/DDBJ databases">
        <title>Genome sequences of Haloplanus sp. CBA1113.</title>
        <authorList>
            <person name="Kim Y.B."/>
            <person name="Roh S.W."/>
        </authorList>
    </citation>
    <scope>NUCLEOTIDE SEQUENCE [LARGE SCALE GENOMIC DNA]</scope>
    <source>
        <strain evidence="4 5">CBA1113</strain>
    </source>
</reference>
<evidence type="ECO:0000259" key="3">
    <source>
        <dbReference type="SMART" id="SM00939"/>
    </source>
</evidence>
<dbReference type="AlphaFoldDB" id="A0A345DZ51"/>
<dbReference type="SUPFAM" id="SSF53474">
    <property type="entry name" value="alpha/beta-Hydrolases"/>
    <property type="match status" value="1"/>
</dbReference>
<dbReference type="Pfam" id="PF02129">
    <property type="entry name" value="Peptidase_S15"/>
    <property type="match status" value="1"/>
</dbReference>
<evidence type="ECO:0000256" key="1">
    <source>
        <dbReference type="ARBA" id="ARBA00022801"/>
    </source>
</evidence>
<proteinExistence type="predicted"/>
<feature type="region of interest" description="Disordered" evidence="2">
    <location>
        <begin position="545"/>
        <end position="564"/>
    </location>
</feature>
<dbReference type="InterPro" id="IPR008979">
    <property type="entry name" value="Galactose-bd-like_sf"/>
</dbReference>
<evidence type="ECO:0000313" key="5">
    <source>
        <dbReference type="Proteomes" id="UP000253273"/>
    </source>
</evidence>
<name>A0A345DZ51_9EURY</name>
<evidence type="ECO:0000256" key="2">
    <source>
        <dbReference type="SAM" id="MobiDB-lite"/>
    </source>
</evidence>
<dbReference type="Pfam" id="PF08530">
    <property type="entry name" value="PepX_C"/>
    <property type="match status" value="1"/>
</dbReference>
<feature type="compositionally biased region" description="Basic and acidic residues" evidence="2">
    <location>
        <begin position="397"/>
        <end position="417"/>
    </location>
</feature>
<keyword evidence="5" id="KW-1185">Reference proteome</keyword>
<dbReference type="PANTHER" id="PTHR43056:SF10">
    <property type="entry name" value="COCE_NOND FAMILY, PUTATIVE (AFU_ORTHOLOGUE AFUA_7G00600)-RELATED"/>
    <property type="match status" value="1"/>
</dbReference>
<dbReference type="EMBL" id="CP031150">
    <property type="protein sequence ID" value="AXG05223.1"/>
    <property type="molecule type" value="Genomic_DNA"/>
</dbReference>
<dbReference type="PANTHER" id="PTHR43056">
    <property type="entry name" value="PEPTIDASE S9 PROLYL OLIGOPEPTIDASE"/>
    <property type="match status" value="1"/>
</dbReference>
<organism evidence="4 5">
    <name type="scientific">Haloplanus rubicundus</name>
    <dbReference type="NCBI Taxonomy" id="1547898"/>
    <lineage>
        <taxon>Archaea</taxon>
        <taxon>Methanobacteriati</taxon>
        <taxon>Methanobacteriota</taxon>
        <taxon>Stenosarchaea group</taxon>
        <taxon>Halobacteria</taxon>
        <taxon>Halobacteriales</taxon>
        <taxon>Haloferacaceae</taxon>
        <taxon>Haloplanus</taxon>
    </lineage>
</organism>
<evidence type="ECO:0000313" key="4">
    <source>
        <dbReference type="EMBL" id="AXG05223.1"/>
    </source>
</evidence>
<dbReference type="GeneID" id="37282040"/>